<reference evidence="1" key="1">
    <citation type="submission" date="2021-02" db="EMBL/GenBank/DDBJ databases">
        <authorList>
            <person name="Dougan E. K."/>
            <person name="Rhodes N."/>
            <person name="Thang M."/>
            <person name="Chan C."/>
        </authorList>
    </citation>
    <scope>NUCLEOTIDE SEQUENCE</scope>
</reference>
<accession>A0A812XJQ6</accession>
<dbReference type="OrthoDB" id="10394242at2759"/>
<name>A0A812XJQ6_SYMPI</name>
<sequence>PFRRLGHCGLKPGDMKEKKARMLSWNTTLEHLSECVPVLVDKQETYAAAVKYFPQFKQVFWQMKKLKLNENQYEE</sequence>
<evidence type="ECO:0000313" key="1">
    <source>
        <dbReference type="EMBL" id="CAE7732059.1"/>
    </source>
</evidence>
<proteinExistence type="predicted"/>
<gene>
    <name evidence="1" type="primary">rlmN</name>
    <name evidence="1" type="ORF">SPIL2461_LOCUS21018</name>
</gene>
<dbReference type="EMBL" id="CAJNIZ010045853">
    <property type="protein sequence ID" value="CAE7732059.1"/>
    <property type="molecule type" value="Genomic_DNA"/>
</dbReference>
<keyword evidence="2" id="KW-1185">Reference proteome</keyword>
<comment type="caution">
    <text evidence="1">The sequence shown here is derived from an EMBL/GenBank/DDBJ whole genome shotgun (WGS) entry which is preliminary data.</text>
</comment>
<protein>
    <submittedName>
        <fullName evidence="1">RlmN protein</fullName>
    </submittedName>
</protein>
<organism evidence="1 2">
    <name type="scientific">Symbiodinium pilosum</name>
    <name type="common">Dinoflagellate</name>
    <dbReference type="NCBI Taxonomy" id="2952"/>
    <lineage>
        <taxon>Eukaryota</taxon>
        <taxon>Sar</taxon>
        <taxon>Alveolata</taxon>
        <taxon>Dinophyceae</taxon>
        <taxon>Suessiales</taxon>
        <taxon>Symbiodiniaceae</taxon>
        <taxon>Symbiodinium</taxon>
    </lineage>
</organism>
<feature type="non-terminal residue" evidence="1">
    <location>
        <position position="1"/>
    </location>
</feature>
<evidence type="ECO:0000313" key="2">
    <source>
        <dbReference type="Proteomes" id="UP000649617"/>
    </source>
</evidence>
<feature type="non-terminal residue" evidence="1">
    <location>
        <position position="75"/>
    </location>
</feature>
<dbReference type="Proteomes" id="UP000649617">
    <property type="component" value="Unassembled WGS sequence"/>
</dbReference>
<dbReference type="AlphaFoldDB" id="A0A812XJQ6"/>